<dbReference type="EMBL" id="CP036274">
    <property type="protein sequence ID" value="QDU30149.1"/>
    <property type="molecule type" value="Genomic_DNA"/>
</dbReference>
<feature type="transmembrane region" description="Helical" evidence="1">
    <location>
        <begin position="203"/>
        <end position="226"/>
    </location>
</feature>
<feature type="transmembrane region" description="Helical" evidence="1">
    <location>
        <begin position="104"/>
        <end position="128"/>
    </location>
</feature>
<evidence type="ECO:0000313" key="3">
    <source>
        <dbReference type="Proteomes" id="UP000315017"/>
    </source>
</evidence>
<keyword evidence="1" id="KW-1133">Transmembrane helix</keyword>
<keyword evidence="1" id="KW-0472">Membrane</keyword>
<protein>
    <submittedName>
        <fullName evidence="2">Uncharacterized protein</fullName>
    </submittedName>
</protein>
<reference evidence="2 3" key="1">
    <citation type="submission" date="2019-02" db="EMBL/GenBank/DDBJ databases">
        <title>Deep-cultivation of Planctomycetes and their phenomic and genomic characterization uncovers novel biology.</title>
        <authorList>
            <person name="Wiegand S."/>
            <person name="Jogler M."/>
            <person name="Boedeker C."/>
            <person name="Pinto D."/>
            <person name="Vollmers J."/>
            <person name="Rivas-Marin E."/>
            <person name="Kohn T."/>
            <person name="Peeters S.H."/>
            <person name="Heuer A."/>
            <person name="Rast P."/>
            <person name="Oberbeckmann S."/>
            <person name="Bunk B."/>
            <person name="Jeske O."/>
            <person name="Meyerdierks A."/>
            <person name="Storesund J.E."/>
            <person name="Kallscheuer N."/>
            <person name="Luecker S."/>
            <person name="Lage O.M."/>
            <person name="Pohl T."/>
            <person name="Merkel B.J."/>
            <person name="Hornburger P."/>
            <person name="Mueller R.-W."/>
            <person name="Bruemmer F."/>
            <person name="Labrenz M."/>
            <person name="Spormann A.M."/>
            <person name="Op den Camp H."/>
            <person name="Overmann J."/>
            <person name="Amann R."/>
            <person name="Jetten M.S.M."/>
            <person name="Mascher T."/>
            <person name="Medema M.H."/>
            <person name="Devos D.P."/>
            <person name="Kaster A.-K."/>
            <person name="Ovreas L."/>
            <person name="Rohde M."/>
            <person name="Galperin M.Y."/>
            <person name="Jogler C."/>
        </authorList>
    </citation>
    <scope>NUCLEOTIDE SEQUENCE [LARGE SCALE GENOMIC DNA]</scope>
    <source>
        <strain evidence="2 3">ETA_A8</strain>
    </source>
</reference>
<proteinExistence type="predicted"/>
<keyword evidence="1" id="KW-0812">Transmembrane</keyword>
<feature type="transmembrane region" description="Helical" evidence="1">
    <location>
        <begin position="140"/>
        <end position="161"/>
    </location>
</feature>
<dbReference type="AlphaFoldDB" id="A0A517YIV4"/>
<evidence type="ECO:0000313" key="2">
    <source>
        <dbReference type="EMBL" id="QDU30149.1"/>
    </source>
</evidence>
<evidence type="ECO:0000256" key="1">
    <source>
        <dbReference type="SAM" id="Phobius"/>
    </source>
</evidence>
<dbReference type="Proteomes" id="UP000315017">
    <property type="component" value="Chromosome"/>
</dbReference>
<sequence>MPIDVTCANCKTRFQVSEKFAGKKGPCPKCKTVITVPTVAQQVVVHAPEPTGPKDSKGQAVLKPVVRTETKLSKPMIIGIVASVFVVLLLAFLLRLGFPGGKVPLVILITGSVLLAPPLSFAAYTFLRDDELAPFTRQELLLRLIAPSVVYPLIWGLYWFVFTYLDINPAGNGLMLVFAIPVVIVIGAVCAQASLELEFGAAALHYTVYLATTVLLRLILGMSAYWHADPLPPTKPGAPTKQAPPVKQMLPAKKVALLLESPRQIINRF</sequence>
<name>A0A517YIV4_9BACT</name>
<gene>
    <name evidence="2" type="ORF">ETAA8_52680</name>
</gene>
<accession>A0A517YIV4</accession>
<keyword evidence="3" id="KW-1185">Reference proteome</keyword>
<organism evidence="2 3">
    <name type="scientific">Anatilimnocola aggregata</name>
    <dbReference type="NCBI Taxonomy" id="2528021"/>
    <lineage>
        <taxon>Bacteria</taxon>
        <taxon>Pseudomonadati</taxon>
        <taxon>Planctomycetota</taxon>
        <taxon>Planctomycetia</taxon>
        <taxon>Pirellulales</taxon>
        <taxon>Pirellulaceae</taxon>
        <taxon>Anatilimnocola</taxon>
    </lineage>
</organism>
<dbReference type="KEGG" id="aagg:ETAA8_52680"/>
<dbReference type="RefSeq" id="WP_145095144.1">
    <property type="nucleotide sequence ID" value="NZ_CP036274.1"/>
</dbReference>
<feature type="transmembrane region" description="Helical" evidence="1">
    <location>
        <begin position="77"/>
        <end position="98"/>
    </location>
</feature>
<feature type="transmembrane region" description="Helical" evidence="1">
    <location>
        <begin position="173"/>
        <end position="191"/>
    </location>
</feature>
<dbReference type="OrthoDB" id="284830at2"/>